<dbReference type="GO" id="GO:0003779">
    <property type="term" value="F:actin binding"/>
    <property type="evidence" value="ECO:0007669"/>
    <property type="project" value="UniProtKB-KW"/>
</dbReference>
<evidence type="ECO:0000256" key="1">
    <source>
        <dbReference type="ARBA" id="ARBA00013699"/>
    </source>
</evidence>
<feature type="region of interest" description="Disordered" evidence="5">
    <location>
        <begin position="1"/>
        <end position="22"/>
    </location>
</feature>
<dbReference type="Pfam" id="PF01344">
    <property type="entry name" value="Kelch_1"/>
    <property type="match status" value="2"/>
</dbReference>
<evidence type="ECO:0000313" key="7">
    <source>
        <dbReference type="EMBL" id="TRY73581.1"/>
    </source>
</evidence>
<dbReference type="Gene3D" id="1.25.40.420">
    <property type="match status" value="1"/>
</dbReference>
<dbReference type="Pfam" id="PF24681">
    <property type="entry name" value="Kelch_KLHDC2_KLHL20_DRC7"/>
    <property type="match status" value="1"/>
</dbReference>
<comment type="caution">
    <text evidence="7">The sequence shown here is derived from an EMBL/GenBank/DDBJ whole genome shotgun (WGS) entry which is preliminary data.</text>
</comment>
<dbReference type="SMART" id="SM00875">
    <property type="entry name" value="BACK"/>
    <property type="match status" value="1"/>
</dbReference>
<dbReference type="InterPro" id="IPR000210">
    <property type="entry name" value="BTB/POZ_dom"/>
</dbReference>
<keyword evidence="3" id="KW-0677">Repeat</keyword>
<keyword evidence="2" id="KW-0880">Kelch repeat</keyword>
<dbReference type="PROSITE" id="PS50097">
    <property type="entry name" value="BTB"/>
    <property type="match status" value="1"/>
</dbReference>
<evidence type="ECO:0000256" key="5">
    <source>
        <dbReference type="SAM" id="MobiDB-lite"/>
    </source>
</evidence>
<proteinExistence type="predicted"/>
<sequence length="614" mass="69623">MNPSTFASMSGKGSKRCPTNSKPHARLRRCFCQWTNSYFQCSNDKYLELGKSGLFSDVEVRGNEKDADPIKADRIMLLTLGDLFKRKHLIGLKRKAENGGALPIISVDLSQRALREVLGFAYTGRCPMSMDNLVEMMDFAAQFETKGLLKLGLDFMIENLNPKNAVQFYCWARIWMCERSIQIFWKYIKLYFLEIATQSELTGIAGLSDQEVLDLLRDDFLNVSEEDLFQVIEKWILNGNKDPMNAGKYLKTIRFTHMDPDFFTQRVQHSKILDTKFHVQDILKTAGIILNQFLEARDMDCKFFHFKFNPRPRIPSDFVLGIGGWNANPNGPTTRVEVLNIRQQKWSLCPRLALPEPRAYHGSIVLNKSLFIFGGYDGVDYLNDCIAFDLISKVWTQKPLMNDPRCYISAACVSGKIYAIGGYDGTQRLREVEAFDPVLNCWVSLSPMRFVRSDACAVAHKGRIYVIGGFTGTQVLPSIEVYTPETNEWTFGPPLNTARSGVTGVVHGNKMYVFGGFNGQQRLQSVECCDLDQVMPTWEYMAAMHTPRSNCSVVVTQDQIMVLGGFDGTTVINETEMYCPKQNVWRQGSRMKTKRSALTACAITKLDTAHLYLN</sequence>
<dbReference type="AlphaFoldDB" id="A0A553P7B5"/>
<feature type="domain" description="BTB" evidence="6">
    <location>
        <begin position="56"/>
        <end position="130"/>
    </location>
</feature>
<protein>
    <recommendedName>
        <fullName evidence="1">Kelch-like protein diablo</fullName>
    </recommendedName>
</protein>
<dbReference type="Proteomes" id="UP000318571">
    <property type="component" value="Chromosome 3"/>
</dbReference>
<dbReference type="InterPro" id="IPR011333">
    <property type="entry name" value="SKP1/BTB/POZ_sf"/>
</dbReference>
<dbReference type="InterPro" id="IPR006652">
    <property type="entry name" value="Kelch_1"/>
</dbReference>
<gene>
    <name evidence="7" type="ORF">TCAL_05038</name>
</gene>
<dbReference type="SMART" id="SM00612">
    <property type="entry name" value="Kelch"/>
    <property type="match status" value="6"/>
</dbReference>
<name>A0A553P7B5_TIGCA</name>
<dbReference type="Gene3D" id="2.120.10.80">
    <property type="entry name" value="Kelch-type beta propeller"/>
    <property type="match status" value="2"/>
</dbReference>
<comment type="function">
    <text evidence="4">Probable substrate-specific adapter of an E3 ubiquitin-protein ligase complex which mediates the ubiquitination and subsequent proteasomal degradation of target proteins. May have a role in synapse differentiation and growth.</text>
</comment>
<dbReference type="OrthoDB" id="191037at2759"/>
<dbReference type="UniPathway" id="UPA00143"/>
<dbReference type="Pfam" id="PF07707">
    <property type="entry name" value="BACK"/>
    <property type="match status" value="1"/>
</dbReference>
<evidence type="ECO:0000313" key="8">
    <source>
        <dbReference type="Proteomes" id="UP000318571"/>
    </source>
</evidence>
<dbReference type="SUPFAM" id="SSF54695">
    <property type="entry name" value="POZ domain"/>
    <property type="match status" value="1"/>
</dbReference>
<dbReference type="PANTHER" id="PTHR45632:SF3">
    <property type="entry name" value="KELCH-LIKE PROTEIN 32"/>
    <property type="match status" value="1"/>
</dbReference>
<dbReference type="OMA" id="GFNGAEY"/>
<dbReference type="EMBL" id="VCGU01000007">
    <property type="protein sequence ID" value="TRY73581.1"/>
    <property type="molecule type" value="Genomic_DNA"/>
</dbReference>
<dbReference type="InterPro" id="IPR015915">
    <property type="entry name" value="Kelch-typ_b-propeller"/>
</dbReference>
<dbReference type="SUPFAM" id="SSF117281">
    <property type="entry name" value="Kelch motif"/>
    <property type="match status" value="1"/>
</dbReference>
<dbReference type="Pfam" id="PF00651">
    <property type="entry name" value="BTB"/>
    <property type="match status" value="1"/>
</dbReference>
<evidence type="ECO:0000256" key="3">
    <source>
        <dbReference type="ARBA" id="ARBA00022737"/>
    </source>
</evidence>
<organism evidence="7 8">
    <name type="scientific">Tigriopus californicus</name>
    <name type="common">Marine copepod</name>
    <dbReference type="NCBI Taxonomy" id="6832"/>
    <lineage>
        <taxon>Eukaryota</taxon>
        <taxon>Metazoa</taxon>
        <taxon>Ecdysozoa</taxon>
        <taxon>Arthropoda</taxon>
        <taxon>Crustacea</taxon>
        <taxon>Multicrustacea</taxon>
        <taxon>Hexanauplia</taxon>
        <taxon>Copepoda</taxon>
        <taxon>Harpacticoida</taxon>
        <taxon>Harpacticidae</taxon>
        <taxon>Tigriopus</taxon>
    </lineage>
</organism>
<dbReference type="PRINTS" id="PR00501">
    <property type="entry name" value="KELCHREPEAT"/>
</dbReference>
<evidence type="ECO:0000256" key="2">
    <source>
        <dbReference type="ARBA" id="ARBA00022441"/>
    </source>
</evidence>
<dbReference type="PIRSF" id="PIRSF037037">
    <property type="entry name" value="Kelch-like_protein_gigaxonin"/>
    <property type="match status" value="1"/>
</dbReference>
<dbReference type="InterPro" id="IPR017096">
    <property type="entry name" value="BTB-kelch_protein"/>
</dbReference>
<dbReference type="PANTHER" id="PTHR45632">
    <property type="entry name" value="LD33804P"/>
    <property type="match status" value="1"/>
</dbReference>
<evidence type="ECO:0000259" key="6">
    <source>
        <dbReference type="PROSITE" id="PS50097"/>
    </source>
</evidence>
<accession>A0A553P7B5</accession>
<dbReference type="STRING" id="6832.A0A553P7B5"/>
<dbReference type="Gene3D" id="3.30.710.10">
    <property type="entry name" value="Potassium Channel Kv1.1, Chain A"/>
    <property type="match status" value="1"/>
</dbReference>
<dbReference type="GO" id="GO:0016567">
    <property type="term" value="P:protein ubiquitination"/>
    <property type="evidence" value="ECO:0007669"/>
    <property type="project" value="UniProtKB-UniPathway"/>
</dbReference>
<evidence type="ECO:0000256" key="4">
    <source>
        <dbReference type="ARBA" id="ARBA00043912"/>
    </source>
</evidence>
<dbReference type="InterPro" id="IPR011705">
    <property type="entry name" value="BACK"/>
</dbReference>
<reference evidence="7 8" key="1">
    <citation type="journal article" date="2018" name="Nat. Ecol. Evol.">
        <title>Genomic signatures of mitonuclear coevolution across populations of Tigriopus californicus.</title>
        <authorList>
            <person name="Barreto F.S."/>
            <person name="Watson E.T."/>
            <person name="Lima T.G."/>
            <person name="Willett C.S."/>
            <person name="Edmands S."/>
            <person name="Li W."/>
            <person name="Burton R.S."/>
        </authorList>
    </citation>
    <scope>NUCLEOTIDE SEQUENCE [LARGE SCALE GENOMIC DNA]</scope>
    <source>
        <strain evidence="7 8">San Diego</strain>
    </source>
</reference>
<keyword evidence="8" id="KW-1185">Reference proteome</keyword>